<reference evidence="2 3" key="2">
    <citation type="submission" date="2016-08" db="EMBL/GenBank/DDBJ databases">
        <title>Pervasive Adenine N6-methylation of Active Genes in Fungi.</title>
        <authorList>
            <consortium name="DOE Joint Genome Institute"/>
            <person name="Mondo S.J."/>
            <person name="Dannebaum R.O."/>
            <person name="Kuo R.C."/>
            <person name="Labutti K."/>
            <person name="Haridas S."/>
            <person name="Kuo A."/>
            <person name="Salamov A."/>
            <person name="Ahrendt S.R."/>
            <person name="Lipzen A."/>
            <person name="Sullivan W."/>
            <person name="Andreopoulos W.B."/>
            <person name="Clum A."/>
            <person name="Lindquist E."/>
            <person name="Daum C."/>
            <person name="Ramamoorthy G.K."/>
            <person name="Gryganskyi A."/>
            <person name="Culley D."/>
            <person name="Magnuson J.K."/>
            <person name="James T.Y."/>
            <person name="O'Malley M.A."/>
            <person name="Stajich J.E."/>
            <person name="Spatafora J.W."/>
            <person name="Visel A."/>
            <person name="Grigoriev I.V."/>
        </authorList>
    </citation>
    <scope>NUCLEOTIDE SEQUENCE [LARGE SCALE GENOMIC DNA]</scope>
    <source>
        <strain evidence="2 3">S4</strain>
    </source>
</reference>
<dbReference type="STRING" id="1754192.A0A1Y1X4Y1"/>
<dbReference type="Pfam" id="PF12796">
    <property type="entry name" value="Ank_2"/>
    <property type="match status" value="1"/>
</dbReference>
<organism evidence="2 3">
    <name type="scientific">Anaeromyces robustus</name>
    <dbReference type="NCBI Taxonomy" id="1754192"/>
    <lineage>
        <taxon>Eukaryota</taxon>
        <taxon>Fungi</taxon>
        <taxon>Fungi incertae sedis</taxon>
        <taxon>Chytridiomycota</taxon>
        <taxon>Chytridiomycota incertae sedis</taxon>
        <taxon>Neocallimastigomycetes</taxon>
        <taxon>Neocallimastigales</taxon>
        <taxon>Neocallimastigaceae</taxon>
        <taxon>Anaeromyces</taxon>
    </lineage>
</organism>
<dbReference type="PROSITE" id="PS50297">
    <property type="entry name" value="ANK_REP_REGION"/>
    <property type="match status" value="1"/>
</dbReference>
<dbReference type="InterPro" id="IPR036770">
    <property type="entry name" value="Ankyrin_rpt-contain_sf"/>
</dbReference>
<evidence type="ECO:0000313" key="2">
    <source>
        <dbReference type="EMBL" id="ORX80843.1"/>
    </source>
</evidence>
<dbReference type="Pfam" id="PF13637">
    <property type="entry name" value="Ank_4"/>
    <property type="match status" value="1"/>
</dbReference>
<evidence type="ECO:0000313" key="3">
    <source>
        <dbReference type="Proteomes" id="UP000193944"/>
    </source>
</evidence>
<dbReference type="PANTHER" id="PTHR22677">
    <property type="entry name" value="ANKYRIN REPEAT DOMAIN-CONTAINING PROTEIN 60"/>
    <property type="match status" value="1"/>
</dbReference>
<dbReference type="SUPFAM" id="SSF48403">
    <property type="entry name" value="Ankyrin repeat"/>
    <property type="match status" value="1"/>
</dbReference>
<sequence>VQYLINHGLDINKENDCGYTPLYGACIYKRLNILSYYFIKHGEDINKVNEDGETLLHFACERGNYDIVKYLIENGAKIDVENYYGKTPLF</sequence>
<feature type="non-terminal residue" evidence="2">
    <location>
        <position position="90"/>
    </location>
</feature>
<feature type="non-terminal residue" evidence="2">
    <location>
        <position position="1"/>
    </location>
</feature>
<feature type="repeat" description="ANK" evidence="1">
    <location>
        <begin position="17"/>
        <end position="50"/>
    </location>
</feature>
<comment type="caution">
    <text evidence="2">The sequence shown here is derived from an EMBL/GenBank/DDBJ whole genome shotgun (WGS) entry which is preliminary data.</text>
</comment>
<feature type="repeat" description="ANK" evidence="1">
    <location>
        <begin position="51"/>
        <end position="83"/>
    </location>
</feature>
<dbReference type="Proteomes" id="UP000193944">
    <property type="component" value="Unassembled WGS sequence"/>
</dbReference>
<dbReference type="OrthoDB" id="20052at2759"/>
<protein>
    <submittedName>
        <fullName evidence="2">Ankyrin</fullName>
    </submittedName>
</protein>
<dbReference type="SMART" id="SM00248">
    <property type="entry name" value="ANK"/>
    <property type="match status" value="2"/>
</dbReference>
<keyword evidence="1" id="KW-0040">ANK repeat</keyword>
<keyword evidence="3" id="KW-1185">Reference proteome</keyword>
<dbReference type="PROSITE" id="PS50088">
    <property type="entry name" value="ANK_REPEAT"/>
    <property type="match status" value="2"/>
</dbReference>
<accession>A0A1Y1X4Y1</accession>
<proteinExistence type="predicted"/>
<reference evidence="2 3" key="1">
    <citation type="submission" date="2016-08" db="EMBL/GenBank/DDBJ databases">
        <title>A Parts List for Fungal Cellulosomes Revealed by Comparative Genomics.</title>
        <authorList>
            <consortium name="DOE Joint Genome Institute"/>
            <person name="Haitjema C.H."/>
            <person name="Gilmore S.P."/>
            <person name="Henske J.K."/>
            <person name="Solomon K.V."/>
            <person name="De Groot R."/>
            <person name="Kuo A."/>
            <person name="Mondo S.J."/>
            <person name="Salamov A.A."/>
            <person name="Labutti K."/>
            <person name="Zhao Z."/>
            <person name="Chiniquy J."/>
            <person name="Barry K."/>
            <person name="Brewer H.M."/>
            <person name="Purvine S.O."/>
            <person name="Wright A.T."/>
            <person name="Boxma B."/>
            <person name="Van Alen T."/>
            <person name="Hackstein J.H."/>
            <person name="Baker S.E."/>
            <person name="Grigoriev I.V."/>
            <person name="O'Malley M.A."/>
        </authorList>
    </citation>
    <scope>NUCLEOTIDE SEQUENCE [LARGE SCALE GENOMIC DNA]</scope>
    <source>
        <strain evidence="2 3">S4</strain>
    </source>
</reference>
<dbReference type="Gene3D" id="1.25.40.20">
    <property type="entry name" value="Ankyrin repeat-containing domain"/>
    <property type="match status" value="1"/>
</dbReference>
<dbReference type="EMBL" id="MCFG01000134">
    <property type="protein sequence ID" value="ORX80843.1"/>
    <property type="molecule type" value="Genomic_DNA"/>
</dbReference>
<name>A0A1Y1X4Y1_9FUNG</name>
<dbReference type="AlphaFoldDB" id="A0A1Y1X4Y1"/>
<dbReference type="InterPro" id="IPR039323">
    <property type="entry name" value="ANKRD_45/46/60"/>
</dbReference>
<evidence type="ECO:0000256" key="1">
    <source>
        <dbReference type="PROSITE-ProRule" id="PRU00023"/>
    </source>
</evidence>
<gene>
    <name evidence="2" type="ORF">BCR32DRAFT_181370</name>
</gene>
<dbReference type="PANTHER" id="PTHR22677:SF4">
    <property type="entry name" value="USHER SYNDROME TYPE-1G PROTEIN-LIKE PROTEIN"/>
    <property type="match status" value="1"/>
</dbReference>
<dbReference type="InterPro" id="IPR002110">
    <property type="entry name" value="Ankyrin_rpt"/>
</dbReference>